<evidence type="ECO:0000256" key="3">
    <source>
        <dbReference type="ARBA" id="ARBA00022679"/>
    </source>
</evidence>
<dbReference type="PRINTS" id="PR00455">
    <property type="entry name" value="HTHTETR"/>
</dbReference>
<dbReference type="SUPFAM" id="SSF46689">
    <property type="entry name" value="Homeodomain-like"/>
    <property type="match status" value="1"/>
</dbReference>
<dbReference type="CDD" id="cd16913">
    <property type="entry name" value="YkuD_like"/>
    <property type="match status" value="1"/>
</dbReference>
<dbReference type="EMBL" id="AP019514">
    <property type="protein sequence ID" value="BBI62327.1"/>
    <property type="molecule type" value="Genomic_DNA"/>
</dbReference>
<dbReference type="Proteomes" id="UP000320231">
    <property type="component" value="Chromosome"/>
</dbReference>
<dbReference type="InterPro" id="IPR038063">
    <property type="entry name" value="Transpep_catalytic_dom"/>
</dbReference>
<keyword evidence="4" id="KW-0133">Cell shape</keyword>
<proteinExistence type="inferred from homology"/>
<dbReference type="SUPFAM" id="SSF141523">
    <property type="entry name" value="L,D-transpeptidase catalytic domain-like"/>
    <property type="match status" value="1"/>
</dbReference>
<dbReference type="GO" id="GO:0003700">
    <property type="term" value="F:DNA-binding transcription factor activity"/>
    <property type="evidence" value="ECO:0007669"/>
    <property type="project" value="TreeGrafter"/>
</dbReference>
<dbReference type="InterPro" id="IPR001647">
    <property type="entry name" value="HTH_TetR"/>
</dbReference>
<name>A0A455U9T0_9GAMM</name>
<dbReference type="InterPro" id="IPR009057">
    <property type="entry name" value="Homeodomain-like_sf"/>
</dbReference>
<feature type="DNA-binding region" description="H-T-H motif" evidence="8">
    <location>
        <begin position="27"/>
        <end position="46"/>
    </location>
</feature>
<sequence>MAQSDTVTRILDTAEVLFAERGFAETSLRNITSKARVNLAAVNYHFGSKKALIQAVFSRYLDPFTVRFHTALDELEAQHKGHVVPLETLLETMATTVLAVPAERNSLKVFMRLLGLAYSQGHLRRHIQQEYGDVFARFTELVRQATPDLPDAERFWRLHFMLGTVIFTLSGLDALRDIAEKDYHEQVTVRDLVRRLRPVVVAAMNAPLPPCPRRRKTCERPLAELPPTENIWLEIDTSQQLLRCWRGAKVLHEYAISSGAAGNGEQNGSGKTPHGWHYVRAAIGADRPENAVFRGPTLEW</sequence>
<feature type="domain" description="HTH tetR-type" evidence="9">
    <location>
        <begin position="4"/>
        <end position="64"/>
    </location>
</feature>
<dbReference type="InterPro" id="IPR005490">
    <property type="entry name" value="LD_TPept_cat_dom"/>
</dbReference>
<keyword evidence="5" id="KW-0573">Peptidoglycan synthesis</keyword>
<dbReference type="GO" id="GO:0004180">
    <property type="term" value="F:carboxypeptidase activity"/>
    <property type="evidence" value="ECO:0007669"/>
    <property type="project" value="UniProtKB-ARBA"/>
</dbReference>
<dbReference type="PANTHER" id="PTHR30055:SF235">
    <property type="entry name" value="TRANSCRIPTIONAL REGULATORY PROTEIN"/>
    <property type="match status" value="1"/>
</dbReference>
<evidence type="ECO:0000313" key="10">
    <source>
        <dbReference type="EMBL" id="BBI62327.1"/>
    </source>
</evidence>
<dbReference type="KEGG" id="hsr:HSBAA_36330"/>
<evidence type="ECO:0000313" key="11">
    <source>
        <dbReference type="Proteomes" id="UP000320231"/>
    </source>
</evidence>
<keyword evidence="6 8" id="KW-0238">DNA-binding</keyword>
<keyword evidence="3" id="KW-0808">Transferase</keyword>
<dbReference type="Gene3D" id="2.40.440.10">
    <property type="entry name" value="L,D-transpeptidase catalytic domain-like"/>
    <property type="match status" value="1"/>
</dbReference>
<dbReference type="UniPathway" id="UPA00219"/>
<evidence type="ECO:0000256" key="4">
    <source>
        <dbReference type="ARBA" id="ARBA00022960"/>
    </source>
</evidence>
<comment type="pathway">
    <text evidence="1">Cell wall biogenesis; peptidoglycan biosynthesis.</text>
</comment>
<dbReference type="Pfam" id="PF17939">
    <property type="entry name" value="TetR_C_30"/>
    <property type="match status" value="1"/>
</dbReference>
<reference evidence="10 11" key="1">
    <citation type="journal article" date="2019" name="Microbiol. Resour. Announc.">
        <title>Complete Genome Sequence of Halomonas sulfidaeris Strain Esulfide1 Isolated from a Metal Sulfide Rock at a Depth of 2,200 Meters, Obtained Using Nanopore Sequencing.</title>
        <authorList>
            <person name="Saito M."/>
            <person name="Nishigata A."/>
            <person name="Galipon J."/>
            <person name="Arakawa K."/>
        </authorList>
    </citation>
    <scope>NUCLEOTIDE SEQUENCE [LARGE SCALE GENOMIC DNA]</scope>
    <source>
        <strain evidence="10 11">ATCC BAA-803</strain>
    </source>
</reference>
<dbReference type="SUPFAM" id="SSF48498">
    <property type="entry name" value="Tetracyclin repressor-like, C-terminal domain"/>
    <property type="match status" value="1"/>
</dbReference>
<dbReference type="InterPro" id="IPR023772">
    <property type="entry name" value="DNA-bd_HTH_TetR-type_CS"/>
</dbReference>
<dbReference type="GO" id="GO:0071555">
    <property type="term" value="P:cell wall organization"/>
    <property type="evidence" value="ECO:0007669"/>
    <property type="project" value="UniProtKB-KW"/>
</dbReference>
<dbReference type="GO" id="GO:0016740">
    <property type="term" value="F:transferase activity"/>
    <property type="evidence" value="ECO:0007669"/>
    <property type="project" value="UniProtKB-KW"/>
</dbReference>
<dbReference type="PROSITE" id="PS01081">
    <property type="entry name" value="HTH_TETR_1"/>
    <property type="match status" value="1"/>
</dbReference>
<dbReference type="AlphaFoldDB" id="A0A455U9T0"/>
<evidence type="ECO:0000256" key="2">
    <source>
        <dbReference type="ARBA" id="ARBA00005992"/>
    </source>
</evidence>
<dbReference type="Pfam" id="PF00440">
    <property type="entry name" value="TetR_N"/>
    <property type="match status" value="1"/>
</dbReference>
<protein>
    <recommendedName>
        <fullName evidence="9">HTH tetR-type domain-containing protein</fullName>
    </recommendedName>
</protein>
<dbReference type="GO" id="GO:0000976">
    <property type="term" value="F:transcription cis-regulatory region binding"/>
    <property type="evidence" value="ECO:0007669"/>
    <property type="project" value="TreeGrafter"/>
</dbReference>
<dbReference type="InterPro" id="IPR050109">
    <property type="entry name" value="HTH-type_TetR-like_transc_reg"/>
</dbReference>
<dbReference type="PROSITE" id="PS50977">
    <property type="entry name" value="HTH_TETR_2"/>
    <property type="match status" value="1"/>
</dbReference>
<evidence type="ECO:0000256" key="7">
    <source>
        <dbReference type="ARBA" id="ARBA00023316"/>
    </source>
</evidence>
<evidence type="ECO:0000256" key="6">
    <source>
        <dbReference type="ARBA" id="ARBA00023125"/>
    </source>
</evidence>
<comment type="similarity">
    <text evidence="2">Belongs to the YkuD family.</text>
</comment>
<organism evidence="10 11">
    <name type="scientific">Vreelandella sulfidaeris</name>
    <dbReference type="NCBI Taxonomy" id="115553"/>
    <lineage>
        <taxon>Bacteria</taxon>
        <taxon>Pseudomonadati</taxon>
        <taxon>Pseudomonadota</taxon>
        <taxon>Gammaproteobacteria</taxon>
        <taxon>Oceanospirillales</taxon>
        <taxon>Halomonadaceae</taxon>
        <taxon>Vreelandella</taxon>
    </lineage>
</organism>
<dbReference type="PANTHER" id="PTHR30055">
    <property type="entry name" value="HTH-TYPE TRANSCRIPTIONAL REGULATOR RUTR"/>
    <property type="match status" value="1"/>
</dbReference>
<dbReference type="InterPro" id="IPR041586">
    <property type="entry name" value="PsrA_TetR_C"/>
</dbReference>
<evidence type="ECO:0000256" key="5">
    <source>
        <dbReference type="ARBA" id="ARBA00022984"/>
    </source>
</evidence>
<evidence type="ECO:0000256" key="1">
    <source>
        <dbReference type="ARBA" id="ARBA00004752"/>
    </source>
</evidence>
<dbReference type="GO" id="GO:0008360">
    <property type="term" value="P:regulation of cell shape"/>
    <property type="evidence" value="ECO:0007669"/>
    <property type="project" value="UniProtKB-KW"/>
</dbReference>
<dbReference type="InterPro" id="IPR036271">
    <property type="entry name" value="Tet_transcr_reg_TetR-rel_C_sf"/>
</dbReference>
<dbReference type="GO" id="GO:0009252">
    <property type="term" value="P:peptidoglycan biosynthetic process"/>
    <property type="evidence" value="ECO:0007669"/>
    <property type="project" value="UniProtKB-UniPathway"/>
</dbReference>
<dbReference type="Gene3D" id="1.10.357.10">
    <property type="entry name" value="Tetracycline Repressor, domain 2"/>
    <property type="match status" value="1"/>
</dbReference>
<keyword evidence="7" id="KW-0961">Cell wall biogenesis/degradation</keyword>
<gene>
    <name evidence="10" type="ORF">HSBAA_36330</name>
</gene>
<accession>A0A455U9T0</accession>
<evidence type="ECO:0000256" key="8">
    <source>
        <dbReference type="PROSITE-ProRule" id="PRU00335"/>
    </source>
</evidence>
<evidence type="ECO:0000259" key="9">
    <source>
        <dbReference type="PROSITE" id="PS50977"/>
    </source>
</evidence>